<dbReference type="SUPFAM" id="SSF90209">
    <property type="entry name" value="Ran binding protein zinc finger-like"/>
    <property type="match status" value="1"/>
</dbReference>
<keyword evidence="2 4" id="KW-0863">Zinc-finger</keyword>
<dbReference type="AlphaFoldDB" id="A0A1I8ISH7"/>
<dbReference type="InterPro" id="IPR052709">
    <property type="entry name" value="Transposase-MT_Hybrid"/>
</dbReference>
<protein>
    <submittedName>
        <fullName evidence="8">RanBP2-type domain-containing protein</fullName>
    </submittedName>
</protein>
<feature type="region of interest" description="Disordered" evidence="5">
    <location>
        <begin position="374"/>
        <end position="421"/>
    </location>
</feature>
<dbReference type="PANTHER" id="PTHR46060:SF1">
    <property type="entry name" value="MARINER MOS1 TRANSPOSASE-LIKE PROTEIN"/>
    <property type="match status" value="1"/>
</dbReference>
<dbReference type="PROSITE" id="PS50199">
    <property type="entry name" value="ZF_RANBP2_2"/>
    <property type="match status" value="1"/>
</dbReference>
<name>A0A1I8ISH7_9PLAT</name>
<feature type="region of interest" description="Disordered" evidence="5">
    <location>
        <begin position="926"/>
        <end position="947"/>
    </location>
</feature>
<keyword evidence="7" id="KW-1185">Reference proteome</keyword>
<dbReference type="PROSITE" id="PS01358">
    <property type="entry name" value="ZF_RANBP2_1"/>
    <property type="match status" value="1"/>
</dbReference>
<organism evidence="7 8">
    <name type="scientific">Macrostomum lignano</name>
    <dbReference type="NCBI Taxonomy" id="282301"/>
    <lineage>
        <taxon>Eukaryota</taxon>
        <taxon>Metazoa</taxon>
        <taxon>Spiralia</taxon>
        <taxon>Lophotrochozoa</taxon>
        <taxon>Platyhelminthes</taxon>
        <taxon>Rhabditophora</taxon>
        <taxon>Macrostomorpha</taxon>
        <taxon>Macrostomida</taxon>
        <taxon>Macrostomidae</taxon>
        <taxon>Macrostomum</taxon>
    </lineage>
</organism>
<dbReference type="Pfam" id="PF01359">
    <property type="entry name" value="Transposase_1"/>
    <property type="match status" value="1"/>
</dbReference>
<feature type="region of interest" description="Disordered" evidence="5">
    <location>
        <begin position="92"/>
        <end position="125"/>
    </location>
</feature>
<feature type="domain" description="RanBP2-type" evidence="6">
    <location>
        <begin position="964"/>
        <end position="993"/>
    </location>
</feature>
<reference evidence="8" key="1">
    <citation type="submission" date="2016-11" db="UniProtKB">
        <authorList>
            <consortium name="WormBaseParasite"/>
        </authorList>
    </citation>
    <scope>IDENTIFICATION</scope>
</reference>
<feature type="region of interest" description="Disordered" evidence="5">
    <location>
        <begin position="989"/>
        <end position="1023"/>
    </location>
</feature>
<evidence type="ECO:0000256" key="3">
    <source>
        <dbReference type="ARBA" id="ARBA00022833"/>
    </source>
</evidence>
<keyword evidence="1" id="KW-0479">Metal-binding</keyword>
<dbReference type="InterPro" id="IPR001888">
    <property type="entry name" value="Transposase_1"/>
</dbReference>
<evidence type="ECO:0000256" key="5">
    <source>
        <dbReference type="SAM" id="MobiDB-lite"/>
    </source>
</evidence>
<feature type="compositionally biased region" description="Basic and acidic residues" evidence="5">
    <location>
        <begin position="398"/>
        <end position="416"/>
    </location>
</feature>
<evidence type="ECO:0000256" key="4">
    <source>
        <dbReference type="PROSITE-ProRule" id="PRU00322"/>
    </source>
</evidence>
<sequence>SDLHGLLVLRRRSRLLLTCRVSNRVPEGHGGGLSSANKVHGDLLAAFLHQADECRLLAAVGEFDGVQVYVVERGAGKNAQASECDWGGHPGAVGAAAVDGQDEGGQQGGDAADGAAEEDTSVPDRGRVIEPYWQDCSPGVSTATEIRQALSIVYKTAMGILRPTFSATIQAVTSRWTHQQLLGSGRDGPAVHSGDVFAHVEGVGVPAVGDQPARRFLQETATPTNSVMHTVDSRLTVAKMPCAKCSPRVNRASIAQLTSSTGRRPNLRWGSVGCTRNAQHDAEAVAEGVAAEHKRLQALALTDKIPLRPVRVGLLAHERRSDHVEHRNDHVCSGLPRQRGEEVEQHDLVAAKAADVFQNLFVLHAQQRWRRPVVRARQGEDAATKRNGAVGPRGGVQDADKDCRQRPADDDAHGNDGHNGLRMASAYGDKVSQRLIVFAFADEGMSVNTIHQRLVSRFGDDACCRATVANWVRKRKDGEMSVQDKPRSGRPATAVNDSSAILIEELVSENGHITIDELANAAEISCGSVFQILHEHLGLSKLVSRWVPRLLTAEQKNRRYEVCLQQRAAISALGDEFKSRFVTQDESMFALYDPLSRRESRAWLPRGGGGGDVESAGTYPKKIMLSVFWDASGPLMFTWYGQGQTQNSERFCDELTRLRQELLQRRRIVRKGVLLHCDNARPHSAALTRSHIDSLRFQQWQHPPYSPDLAPSDYGLFGHVKAQLRGKRFASFPELQTAVEGLIRATPRDTWLGWIEELPMRYDKCIQRNASKGVAADWWPAVSSAAARLEAAIKSGDAEEAARQARLLCERRVQLDIRPAPPPLAMPQQQEESPVVARRSLLDDGWFALPVALEGRGRPRQLLRLMARGDTRIGELRARVAARARDLPPGRQCWIAGGLLASDDRCLKDLGAVSETQPVHLYVLGDPQPAAAPEAPPAEEDAEPSPAVPAATVPVAMEPVAEQPQRTWDCPVCTFRNRWRRPGCEMCATERPESAPSSGASSDEKGSGLQSRESPGQRRRGHIGGLFRVLRPVPAAKQRQQQRQQQTGSGGRRICYSRDFLLSLQNCPLAAGKPGDLPRELLRSQKPPRLPVAGVTSQMNYAQPPLQLPFAARKRPPRGLVASRSGAKQTVGHRRPAQPPPCLQLVQDGSSSSD</sequence>
<proteinExistence type="predicted"/>
<evidence type="ECO:0000313" key="8">
    <source>
        <dbReference type="WBParaSite" id="maker-uti_cns_0015501-snap-gene-0.3-mRNA-1"/>
    </source>
</evidence>
<dbReference type="InterPro" id="IPR036397">
    <property type="entry name" value="RNaseH_sf"/>
</dbReference>
<evidence type="ECO:0000256" key="2">
    <source>
        <dbReference type="ARBA" id="ARBA00022771"/>
    </source>
</evidence>
<dbReference type="Gene3D" id="3.30.420.10">
    <property type="entry name" value="Ribonuclease H-like superfamily/Ribonuclease H"/>
    <property type="match status" value="1"/>
</dbReference>
<dbReference type="InterPro" id="IPR001876">
    <property type="entry name" value="Znf_RanBP2"/>
</dbReference>
<dbReference type="Proteomes" id="UP000095280">
    <property type="component" value="Unplaced"/>
</dbReference>
<feature type="region of interest" description="Disordered" evidence="5">
    <location>
        <begin position="1032"/>
        <end position="1051"/>
    </location>
</feature>
<dbReference type="GO" id="GO:0008270">
    <property type="term" value="F:zinc ion binding"/>
    <property type="evidence" value="ECO:0007669"/>
    <property type="project" value="UniProtKB-KW"/>
</dbReference>
<dbReference type="WBParaSite" id="maker-uti_cns_0015501-snap-gene-0.3-mRNA-1">
    <property type="protein sequence ID" value="maker-uti_cns_0015501-snap-gene-0.3-mRNA-1"/>
    <property type="gene ID" value="maker-uti_cns_0015501-snap-gene-0.3"/>
</dbReference>
<dbReference type="GO" id="GO:0003676">
    <property type="term" value="F:nucleic acid binding"/>
    <property type="evidence" value="ECO:0007669"/>
    <property type="project" value="InterPro"/>
</dbReference>
<keyword evidence="3" id="KW-0862">Zinc</keyword>
<evidence type="ECO:0000259" key="6">
    <source>
        <dbReference type="PROSITE" id="PS50199"/>
    </source>
</evidence>
<accession>A0A1I8ISH7</accession>
<dbReference type="PANTHER" id="PTHR46060">
    <property type="entry name" value="MARINER MOS1 TRANSPOSASE-LIKE PROTEIN"/>
    <property type="match status" value="1"/>
</dbReference>
<evidence type="ECO:0000256" key="1">
    <source>
        <dbReference type="ARBA" id="ARBA00022723"/>
    </source>
</evidence>
<dbReference type="InterPro" id="IPR036443">
    <property type="entry name" value="Znf_RanBP2_sf"/>
</dbReference>
<dbReference type="Gene3D" id="2.30.30.380">
    <property type="entry name" value="Zn-finger domain of Sec23/24"/>
    <property type="match status" value="1"/>
</dbReference>
<evidence type="ECO:0000313" key="7">
    <source>
        <dbReference type="Proteomes" id="UP000095280"/>
    </source>
</evidence>
<feature type="region of interest" description="Disordered" evidence="5">
    <location>
        <begin position="1109"/>
        <end position="1154"/>
    </location>
</feature>